<evidence type="ECO:0000256" key="5">
    <source>
        <dbReference type="ARBA" id="ARBA00022989"/>
    </source>
</evidence>
<dbReference type="NCBIfam" id="TIGR00711">
    <property type="entry name" value="efflux_EmrB"/>
    <property type="match status" value="1"/>
</dbReference>
<feature type="transmembrane region" description="Helical" evidence="7">
    <location>
        <begin position="312"/>
        <end position="333"/>
    </location>
</feature>
<feature type="transmembrane region" description="Helical" evidence="7">
    <location>
        <begin position="174"/>
        <end position="194"/>
    </location>
</feature>
<evidence type="ECO:0000256" key="6">
    <source>
        <dbReference type="ARBA" id="ARBA00023136"/>
    </source>
</evidence>
<dbReference type="Gene3D" id="1.20.1720.10">
    <property type="entry name" value="Multidrug resistance protein D"/>
    <property type="match status" value="1"/>
</dbReference>
<dbReference type="InterPro" id="IPR036259">
    <property type="entry name" value="MFS_trans_sf"/>
</dbReference>
<keyword evidence="3" id="KW-1003">Cell membrane</keyword>
<comment type="subcellular location">
    <subcellularLocation>
        <location evidence="1">Cell membrane</location>
        <topology evidence="1">Multi-pass membrane protein</topology>
    </subcellularLocation>
</comment>
<keyword evidence="5 7" id="KW-1133">Transmembrane helix</keyword>
<comment type="caution">
    <text evidence="9">The sequence shown here is derived from an EMBL/GenBank/DDBJ whole genome shotgun (WGS) entry which is preliminary data.</text>
</comment>
<evidence type="ECO:0000256" key="1">
    <source>
        <dbReference type="ARBA" id="ARBA00004651"/>
    </source>
</evidence>
<dbReference type="CDD" id="cd17503">
    <property type="entry name" value="MFS_LmrB_MDR_like"/>
    <property type="match status" value="1"/>
</dbReference>
<dbReference type="PANTHER" id="PTHR23501">
    <property type="entry name" value="MAJOR FACILITATOR SUPERFAMILY"/>
    <property type="match status" value="1"/>
</dbReference>
<feature type="transmembrane region" description="Helical" evidence="7">
    <location>
        <begin position="409"/>
        <end position="428"/>
    </location>
</feature>
<dbReference type="EMBL" id="PTIY01000003">
    <property type="protein sequence ID" value="PPK72624.1"/>
    <property type="molecule type" value="Genomic_DNA"/>
</dbReference>
<feature type="transmembrane region" description="Helical" evidence="7">
    <location>
        <begin position="491"/>
        <end position="509"/>
    </location>
</feature>
<dbReference type="Gene3D" id="1.20.1250.20">
    <property type="entry name" value="MFS general substrate transporter like domains"/>
    <property type="match status" value="1"/>
</dbReference>
<dbReference type="AlphaFoldDB" id="A0A2S6H586"/>
<evidence type="ECO:0000313" key="10">
    <source>
        <dbReference type="Proteomes" id="UP000238071"/>
    </source>
</evidence>
<feature type="transmembrane region" description="Helical" evidence="7">
    <location>
        <begin position="111"/>
        <end position="136"/>
    </location>
</feature>
<accession>A0A2S6H586</accession>
<evidence type="ECO:0000256" key="3">
    <source>
        <dbReference type="ARBA" id="ARBA00022475"/>
    </source>
</evidence>
<evidence type="ECO:0000256" key="4">
    <source>
        <dbReference type="ARBA" id="ARBA00022692"/>
    </source>
</evidence>
<dbReference type="GO" id="GO:0022857">
    <property type="term" value="F:transmembrane transporter activity"/>
    <property type="evidence" value="ECO:0007669"/>
    <property type="project" value="InterPro"/>
</dbReference>
<dbReference type="InterPro" id="IPR011701">
    <property type="entry name" value="MFS"/>
</dbReference>
<evidence type="ECO:0000256" key="2">
    <source>
        <dbReference type="ARBA" id="ARBA00022448"/>
    </source>
</evidence>
<organism evidence="9 10">
    <name type="scientific">Methylobacter tundripaludum</name>
    <dbReference type="NCBI Taxonomy" id="173365"/>
    <lineage>
        <taxon>Bacteria</taxon>
        <taxon>Pseudomonadati</taxon>
        <taxon>Pseudomonadota</taxon>
        <taxon>Gammaproteobacteria</taxon>
        <taxon>Methylococcales</taxon>
        <taxon>Methylococcaceae</taxon>
        <taxon>Methylobacter</taxon>
    </lineage>
</organism>
<dbReference type="SUPFAM" id="SSF103473">
    <property type="entry name" value="MFS general substrate transporter"/>
    <property type="match status" value="1"/>
</dbReference>
<dbReference type="InterPro" id="IPR020846">
    <property type="entry name" value="MFS_dom"/>
</dbReference>
<proteinExistence type="predicted"/>
<feature type="transmembrane region" description="Helical" evidence="7">
    <location>
        <begin position="12"/>
        <end position="37"/>
    </location>
</feature>
<keyword evidence="2" id="KW-0813">Transport</keyword>
<protein>
    <submittedName>
        <fullName evidence="9">DHA2 family multidrug resistance protein</fullName>
    </submittedName>
</protein>
<feature type="transmembrane region" description="Helical" evidence="7">
    <location>
        <begin position="238"/>
        <end position="257"/>
    </location>
</feature>
<feature type="transmembrane region" description="Helical" evidence="7">
    <location>
        <begin position="85"/>
        <end position="105"/>
    </location>
</feature>
<name>A0A2S6H586_9GAMM</name>
<dbReference type="Pfam" id="PF07690">
    <property type="entry name" value="MFS_1"/>
    <property type="match status" value="1"/>
</dbReference>
<dbReference type="InterPro" id="IPR004638">
    <property type="entry name" value="EmrB-like"/>
</dbReference>
<feature type="transmembrane region" description="Helical" evidence="7">
    <location>
        <begin position="143"/>
        <end position="162"/>
    </location>
</feature>
<sequence>MVKTEQQDAEAPLTLGHWIGFFSMAIGVFMAVLDIQIVASSLQKIQAGLSATKDEIAWVQTSYLIAEVIVIPLSGWLGRVFSTRYLFVISAGGFTLASLLCAFAWNLPSMIAFRCLQGFVGGAMIPMTFTVIFILFPPRLQPAMSIVLGLIVTMAPTVGPVLGGYLTETYNWELLFLINVIPGIIVCVLVWKYLDIDRPDWSLLQKIDFVGIALIAVFLGSMQFVLEEGASEQWFEDHLIVALSIVAVVSGIGMLVWELKTPHPIIDLYAFRNINFAIGCGYSFVLGVGLYTIIYLTPIYLSSVKGLNSLQIGHYLMVVGIFQLLSAFIAGPLEKKMDLRWMLCLGLGLFALGSWLNGNLTVESGYWEFFWPQAIRGSALMLCFLPINTLALGRLPVEEVKNASGLYNLMRNLGGAIGLAVANTQMIYLTKAHYAVLRDSVTATSYQAQQILEGLTESMGQMNLPDPDLAALKQITGLAMREAEVMTFNNLFQVIAVMFAASLVVAPFLQKVEKGNAVIHE</sequence>
<keyword evidence="6 7" id="KW-0472">Membrane</keyword>
<feature type="transmembrane region" description="Helical" evidence="7">
    <location>
        <begin position="278"/>
        <end position="300"/>
    </location>
</feature>
<dbReference type="Proteomes" id="UP000238071">
    <property type="component" value="Unassembled WGS sequence"/>
</dbReference>
<feature type="transmembrane region" description="Helical" evidence="7">
    <location>
        <begin position="340"/>
        <end position="358"/>
    </location>
</feature>
<dbReference type="PROSITE" id="PS50850">
    <property type="entry name" value="MFS"/>
    <property type="match status" value="1"/>
</dbReference>
<gene>
    <name evidence="9" type="ORF">B0F88_10357</name>
</gene>
<reference evidence="9 10" key="1">
    <citation type="submission" date="2018-02" db="EMBL/GenBank/DDBJ databases">
        <title>Subsurface microbial communities from deep shales in Ohio and West Virginia, USA.</title>
        <authorList>
            <person name="Wrighton K."/>
        </authorList>
    </citation>
    <scope>NUCLEOTIDE SEQUENCE [LARGE SCALE GENOMIC DNA]</scope>
    <source>
        <strain evidence="9 10">OWC-G53F</strain>
    </source>
</reference>
<feature type="transmembrane region" description="Helical" evidence="7">
    <location>
        <begin position="206"/>
        <end position="226"/>
    </location>
</feature>
<feature type="transmembrane region" description="Helical" evidence="7">
    <location>
        <begin position="378"/>
        <end position="397"/>
    </location>
</feature>
<keyword evidence="4 7" id="KW-0812">Transmembrane</keyword>
<feature type="transmembrane region" description="Helical" evidence="7">
    <location>
        <begin position="57"/>
        <end position="78"/>
    </location>
</feature>
<keyword evidence="10" id="KW-1185">Reference proteome</keyword>
<dbReference type="GO" id="GO:0005886">
    <property type="term" value="C:plasma membrane"/>
    <property type="evidence" value="ECO:0007669"/>
    <property type="project" value="UniProtKB-SubCell"/>
</dbReference>
<feature type="domain" description="Major facilitator superfamily (MFS) profile" evidence="8">
    <location>
        <begin position="20"/>
        <end position="514"/>
    </location>
</feature>
<dbReference type="PANTHER" id="PTHR23501:SF51">
    <property type="entry name" value="MULTIDRUG RESISTANCE PROTEIN B"/>
    <property type="match status" value="1"/>
</dbReference>
<evidence type="ECO:0000259" key="8">
    <source>
        <dbReference type="PROSITE" id="PS50850"/>
    </source>
</evidence>
<evidence type="ECO:0000256" key="7">
    <source>
        <dbReference type="SAM" id="Phobius"/>
    </source>
</evidence>
<evidence type="ECO:0000313" key="9">
    <source>
        <dbReference type="EMBL" id="PPK72624.1"/>
    </source>
</evidence>